<dbReference type="Proteomes" id="UP001642540">
    <property type="component" value="Unassembled WGS sequence"/>
</dbReference>
<dbReference type="InterPro" id="IPR027417">
    <property type="entry name" value="P-loop_NTPase"/>
</dbReference>
<keyword evidence="3" id="KW-0547">Nucleotide-binding</keyword>
<dbReference type="CDD" id="cd01428">
    <property type="entry name" value="ADK"/>
    <property type="match status" value="1"/>
</dbReference>
<protein>
    <recommendedName>
        <fullName evidence="12">UMP/CMP kinase</fullName>
    </recommendedName>
</protein>
<name>A0ABP1PMQ0_9HEXA</name>
<gene>
    <name evidence="10" type="ORF">ODALV1_LOCUS1132</name>
</gene>
<comment type="caution">
    <text evidence="10">The sequence shown here is derived from an EMBL/GenBank/DDBJ whole genome shotgun (WGS) entry which is preliminary data.</text>
</comment>
<evidence type="ECO:0000256" key="5">
    <source>
        <dbReference type="ARBA" id="ARBA00022840"/>
    </source>
</evidence>
<evidence type="ECO:0000256" key="8">
    <source>
        <dbReference type="ARBA" id="ARBA00048116"/>
    </source>
</evidence>
<keyword evidence="2 9" id="KW-0808">Transferase</keyword>
<dbReference type="InterPro" id="IPR000850">
    <property type="entry name" value="Adenylat/UMP-CMP_kin"/>
</dbReference>
<keyword evidence="6" id="KW-0665">Pyrimidine biosynthesis</keyword>
<evidence type="ECO:0000256" key="1">
    <source>
        <dbReference type="ARBA" id="ARBA00022490"/>
    </source>
</evidence>
<dbReference type="SUPFAM" id="SSF52540">
    <property type="entry name" value="P-loop containing nucleoside triphosphate hydrolases"/>
    <property type="match status" value="1"/>
</dbReference>
<comment type="similarity">
    <text evidence="9">Belongs to the adenylate kinase family.</text>
</comment>
<keyword evidence="1" id="KW-0963">Cytoplasm</keyword>
<evidence type="ECO:0000256" key="7">
    <source>
        <dbReference type="ARBA" id="ARBA00023242"/>
    </source>
</evidence>
<evidence type="ECO:0000256" key="6">
    <source>
        <dbReference type="ARBA" id="ARBA00022975"/>
    </source>
</evidence>
<comment type="catalytic activity">
    <reaction evidence="8">
        <text>UMP + ATP = UDP + ADP</text>
        <dbReference type="Rhea" id="RHEA:24400"/>
        <dbReference type="ChEBI" id="CHEBI:30616"/>
        <dbReference type="ChEBI" id="CHEBI:57865"/>
        <dbReference type="ChEBI" id="CHEBI:58223"/>
        <dbReference type="ChEBI" id="CHEBI:456216"/>
        <dbReference type="EC" id="2.7.4.14"/>
    </reaction>
</comment>
<reference evidence="10 11" key="1">
    <citation type="submission" date="2024-08" db="EMBL/GenBank/DDBJ databases">
        <authorList>
            <person name="Cucini C."/>
            <person name="Frati F."/>
        </authorList>
    </citation>
    <scope>NUCLEOTIDE SEQUENCE [LARGE SCALE GENOMIC DNA]</scope>
</reference>
<keyword evidence="7" id="KW-0539">Nucleus</keyword>
<evidence type="ECO:0000256" key="3">
    <source>
        <dbReference type="ARBA" id="ARBA00022741"/>
    </source>
</evidence>
<dbReference type="PRINTS" id="PR00094">
    <property type="entry name" value="ADENYLTKNASE"/>
</dbReference>
<dbReference type="HAMAP" id="MF_00235">
    <property type="entry name" value="Adenylate_kinase_Adk"/>
    <property type="match status" value="1"/>
</dbReference>
<keyword evidence="5" id="KW-0067">ATP-binding</keyword>
<evidence type="ECO:0000256" key="9">
    <source>
        <dbReference type="RuleBase" id="RU003330"/>
    </source>
</evidence>
<sequence length="209" mass="23438">MMTTARKPNAIFILGKPGSGKGTQSCNVVQHFKFAHLSAGDLLRDEMKNEASEHRDIIKKNIDAGTIVPVEITCALLKRRMDEICSKGTWNFLIDGFPRNWNNVHGWEAAMSESVNLVFVLYLDAPEDVCIERCLLRSDGSGRTDDNLSCLKKRISTFTNDTIPIVNYYKEKGVVKSVDASKSPEQVFNDIRDLLTNTLMDQRAEVLSP</sequence>
<evidence type="ECO:0008006" key="12">
    <source>
        <dbReference type="Google" id="ProtNLM"/>
    </source>
</evidence>
<dbReference type="PANTHER" id="PTHR23359">
    <property type="entry name" value="NUCLEOTIDE KINASE"/>
    <property type="match status" value="1"/>
</dbReference>
<evidence type="ECO:0000256" key="4">
    <source>
        <dbReference type="ARBA" id="ARBA00022777"/>
    </source>
</evidence>
<dbReference type="InterPro" id="IPR006266">
    <property type="entry name" value="UMP_CMP_kinase"/>
</dbReference>
<evidence type="ECO:0000256" key="2">
    <source>
        <dbReference type="ARBA" id="ARBA00022679"/>
    </source>
</evidence>
<keyword evidence="4 9" id="KW-0418">Kinase</keyword>
<dbReference type="Pfam" id="PF00406">
    <property type="entry name" value="ADK"/>
    <property type="match status" value="1"/>
</dbReference>
<evidence type="ECO:0000313" key="10">
    <source>
        <dbReference type="EMBL" id="CAL8070219.1"/>
    </source>
</evidence>
<keyword evidence="11" id="KW-1185">Reference proteome</keyword>
<evidence type="ECO:0000313" key="11">
    <source>
        <dbReference type="Proteomes" id="UP001642540"/>
    </source>
</evidence>
<dbReference type="PROSITE" id="PS00113">
    <property type="entry name" value="ADENYLATE_KINASE"/>
    <property type="match status" value="1"/>
</dbReference>
<dbReference type="Gene3D" id="3.40.50.300">
    <property type="entry name" value="P-loop containing nucleotide triphosphate hydrolases"/>
    <property type="match status" value="1"/>
</dbReference>
<accession>A0ABP1PMQ0</accession>
<proteinExistence type="inferred from homology"/>
<organism evidence="10 11">
    <name type="scientific">Orchesella dallaii</name>
    <dbReference type="NCBI Taxonomy" id="48710"/>
    <lineage>
        <taxon>Eukaryota</taxon>
        <taxon>Metazoa</taxon>
        <taxon>Ecdysozoa</taxon>
        <taxon>Arthropoda</taxon>
        <taxon>Hexapoda</taxon>
        <taxon>Collembola</taxon>
        <taxon>Entomobryomorpha</taxon>
        <taxon>Entomobryoidea</taxon>
        <taxon>Orchesellidae</taxon>
        <taxon>Orchesellinae</taxon>
        <taxon>Orchesella</taxon>
    </lineage>
</organism>
<dbReference type="NCBIfam" id="TIGR01359">
    <property type="entry name" value="UMP_CMP_kin_fam"/>
    <property type="match status" value="1"/>
</dbReference>
<dbReference type="EMBL" id="CAXLJM020000004">
    <property type="protein sequence ID" value="CAL8070219.1"/>
    <property type="molecule type" value="Genomic_DNA"/>
</dbReference>
<dbReference type="InterPro" id="IPR033690">
    <property type="entry name" value="Adenylat_kinase_CS"/>
</dbReference>